<reference evidence="3" key="1">
    <citation type="submission" date="2016-01" db="EMBL/GenBank/DDBJ databases">
        <authorList>
            <person name="Mitreva M."/>
            <person name="Pepin K.H."/>
            <person name="Mihindukulasuriya K.A."/>
            <person name="Fulton R."/>
            <person name="Fronick C."/>
            <person name="O'Laughlin M."/>
            <person name="Miner T."/>
            <person name="Herter B."/>
            <person name="Rosa B.A."/>
            <person name="Cordes M."/>
            <person name="Tomlinson C."/>
            <person name="Wollam A."/>
            <person name="Palsikar V.B."/>
            <person name="Mardis E.R."/>
            <person name="Wilson R.K."/>
        </authorList>
    </citation>
    <scope>NUCLEOTIDE SEQUENCE [LARGE SCALE GENOMIC DNA]</scope>
    <source>
        <strain evidence="3">KA00683</strain>
    </source>
</reference>
<gene>
    <name evidence="2" type="ORF">HMPREF3185_00198</name>
</gene>
<proteinExistence type="predicted"/>
<name>A0A134BEM4_9PORP</name>
<sequence length="254" mass="28150">MTTEELSKVDPDLGFLAEVNNEDLCVLVDYIVKNKDGNPRFTEELTEKDKYKECYPDSIQEMLPEVVQELQRFGGNSIVNFFRQKGVPYKELLTDVCRKMKVSFASEASVEDREQALLLKMFDDSVAGLSEEELAKLMEQMNLPTQAFGKQAMLAALQLAIKNSGFMFYKMSVIVANQVARAMLGRGLTLAANAGITRGLSLFAGPIGWAVTLAWTAVDIASPAYRVTIPATVHIAYLRTLHKQTELQDVEAAG</sequence>
<evidence type="ECO:0000259" key="1">
    <source>
        <dbReference type="Pfam" id="PF13099"/>
    </source>
</evidence>
<comment type="caution">
    <text evidence="2">The sequence shown here is derived from an EMBL/GenBank/DDBJ whole genome shotgun (WGS) entry which is preliminary data.</text>
</comment>
<dbReference type="Proteomes" id="UP000070224">
    <property type="component" value="Unassembled WGS sequence"/>
</dbReference>
<accession>A0A134BEM4</accession>
<organism evidence="2 3">
    <name type="scientific">Porphyromonas somerae</name>
    <dbReference type="NCBI Taxonomy" id="322095"/>
    <lineage>
        <taxon>Bacteria</taxon>
        <taxon>Pseudomonadati</taxon>
        <taxon>Bacteroidota</taxon>
        <taxon>Bacteroidia</taxon>
        <taxon>Bacteroidales</taxon>
        <taxon>Porphyromonadaceae</taxon>
        <taxon>Porphyromonas</taxon>
    </lineage>
</organism>
<dbReference type="InterPro" id="IPR025217">
    <property type="entry name" value="DUF3944"/>
</dbReference>
<evidence type="ECO:0000313" key="3">
    <source>
        <dbReference type="Proteomes" id="UP000070224"/>
    </source>
</evidence>
<dbReference type="Pfam" id="PF13099">
    <property type="entry name" value="DUF3944"/>
    <property type="match status" value="1"/>
</dbReference>
<dbReference type="EMBL" id="LSDK01000014">
    <property type="protein sequence ID" value="KXB78320.1"/>
    <property type="molecule type" value="Genomic_DNA"/>
</dbReference>
<dbReference type="PATRIC" id="fig|322095.3.peg.197"/>
<dbReference type="RefSeq" id="WP_060934809.1">
    <property type="nucleotide sequence ID" value="NZ_KQ960411.1"/>
</dbReference>
<evidence type="ECO:0000313" key="2">
    <source>
        <dbReference type="EMBL" id="KXB78320.1"/>
    </source>
</evidence>
<protein>
    <recommendedName>
        <fullName evidence="1">DUF3944 domain-containing protein</fullName>
    </recommendedName>
</protein>
<dbReference type="OrthoDB" id="9128717at2"/>
<dbReference type="AlphaFoldDB" id="A0A134BEM4"/>
<feature type="domain" description="DUF3944" evidence="1">
    <location>
        <begin position="10"/>
        <end position="41"/>
    </location>
</feature>
<keyword evidence="3" id="KW-1185">Reference proteome</keyword>